<accession>A0A0F8XSX7</accession>
<protein>
    <submittedName>
        <fullName evidence="1">Uncharacterized protein</fullName>
    </submittedName>
</protein>
<feature type="non-terminal residue" evidence="1">
    <location>
        <position position="108"/>
    </location>
</feature>
<dbReference type="EMBL" id="LAZR01057449">
    <property type="protein sequence ID" value="KKK72043.1"/>
    <property type="molecule type" value="Genomic_DNA"/>
</dbReference>
<proteinExistence type="predicted"/>
<comment type="caution">
    <text evidence="1">The sequence shown here is derived from an EMBL/GenBank/DDBJ whole genome shotgun (WGS) entry which is preliminary data.</text>
</comment>
<sequence>MPDPTLPALLQRRDSARRAAYAANLRFYQGDQWLGRSLRNERRVTYNYARTVLNKVTAYLMSGRTPRVDPDDTSDAATKRASEAELAIMQVWDQNNAEALDLETELDA</sequence>
<reference evidence="1" key="1">
    <citation type="journal article" date="2015" name="Nature">
        <title>Complex archaea that bridge the gap between prokaryotes and eukaryotes.</title>
        <authorList>
            <person name="Spang A."/>
            <person name="Saw J.H."/>
            <person name="Jorgensen S.L."/>
            <person name="Zaremba-Niedzwiedzka K."/>
            <person name="Martijn J."/>
            <person name="Lind A.E."/>
            <person name="van Eijk R."/>
            <person name="Schleper C."/>
            <person name="Guy L."/>
            <person name="Ettema T.J."/>
        </authorList>
    </citation>
    <scope>NUCLEOTIDE SEQUENCE</scope>
</reference>
<evidence type="ECO:0000313" key="1">
    <source>
        <dbReference type="EMBL" id="KKK72043.1"/>
    </source>
</evidence>
<organism evidence="1">
    <name type="scientific">marine sediment metagenome</name>
    <dbReference type="NCBI Taxonomy" id="412755"/>
    <lineage>
        <taxon>unclassified sequences</taxon>
        <taxon>metagenomes</taxon>
        <taxon>ecological metagenomes</taxon>
    </lineage>
</organism>
<name>A0A0F8XSX7_9ZZZZ</name>
<dbReference type="AlphaFoldDB" id="A0A0F8XSX7"/>
<gene>
    <name evidence="1" type="ORF">LCGC14_2907840</name>
</gene>